<dbReference type="RefSeq" id="WP_163118933.1">
    <property type="nucleotide sequence ID" value="NZ_CP047588.1"/>
</dbReference>
<evidence type="ECO:0000313" key="3">
    <source>
        <dbReference type="Proteomes" id="UP000502958"/>
    </source>
</evidence>
<dbReference type="Gene3D" id="3.30.750.140">
    <property type="match status" value="1"/>
</dbReference>
<reference evidence="2 3" key="1">
    <citation type="submission" date="2020-01" db="EMBL/GenBank/DDBJ databases">
        <title>Complete genome of Buchnera aphidicola isolated from Chaitophorus populeti.</title>
        <authorList>
            <person name="Park J."/>
            <person name="Xi H."/>
        </authorList>
    </citation>
    <scope>NUCLEOTIDE SEQUENCE [LARGE SCALE GENOMIC DNA]</scope>
    <source>
        <strain evidence="2 3">UsonBac</strain>
    </source>
</reference>
<sequence length="393" mass="46900">MPEIINNIQCHKNIISQNNNFKYSLCKFDLFTSIFDAYNTYSLKKEIKFHSIPVEEKKYDDNSIIYSNFHYMLNNLLNVLDHNKKTIYTNQSNHVKHKNIQNNTIDINNDNHAIQFNDFLRNTFNIKIKQENNEAFLKKKLSRQINRIVKKYKNDITKNNKIYEHYPINKSSNLHFSQTKNQSYQKQLNWFIKNIDFSDHDKKIVFTSDVNKFKNDLDFPKIENKIYTEINHQNKLNLLSSNELDLLNIQKIVLQDSNNFIKWKDFISQKILSFIAHNNSHAKINLKPESLGSINIIMNIKNDNIILQLISENHKVRILFNKCIPFLSHELNKQGMILEKCNILSSLKHYRNIYNNKKCSKKSIDRVNQFQKTINTCEQKSSFMEYKKIDWYV</sequence>
<accession>A0A6C1FA70</accession>
<protein>
    <recommendedName>
        <fullName evidence="1">Flagellar hook-length control protein-like C-terminal domain-containing protein</fullName>
    </recommendedName>
</protein>
<dbReference type="CDD" id="cd17470">
    <property type="entry name" value="T3SS_Flik_C"/>
    <property type="match status" value="1"/>
</dbReference>
<proteinExistence type="predicted"/>
<evidence type="ECO:0000313" key="2">
    <source>
        <dbReference type="EMBL" id="QIE01834.1"/>
    </source>
</evidence>
<dbReference type="Proteomes" id="UP000502958">
    <property type="component" value="Chromosome"/>
</dbReference>
<gene>
    <name evidence="2" type="ORF">GUU85_00370</name>
</gene>
<dbReference type="EMBL" id="CP047588">
    <property type="protein sequence ID" value="QIE01834.1"/>
    <property type="molecule type" value="Genomic_DNA"/>
</dbReference>
<dbReference type="InterPro" id="IPR038610">
    <property type="entry name" value="FliK-like_C_sf"/>
</dbReference>
<evidence type="ECO:0000259" key="1">
    <source>
        <dbReference type="Pfam" id="PF02120"/>
    </source>
</evidence>
<name>A0A6C1FA70_BUCUN</name>
<dbReference type="InterPro" id="IPR021136">
    <property type="entry name" value="Flagellar_hook_control-like_C"/>
</dbReference>
<dbReference type="Pfam" id="PF02120">
    <property type="entry name" value="Flg_hook"/>
    <property type="match status" value="1"/>
</dbReference>
<feature type="domain" description="Flagellar hook-length control protein-like C-terminal" evidence="1">
    <location>
        <begin position="272"/>
        <end position="343"/>
    </location>
</feature>
<dbReference type="AlphaFoldDB" id="A0A6C1FA70"/>
<organism evidence="2 3">
    <name type="scientific">Buchnera aphidicola subsp. Uroleucon sonchi</name>
    <dbReference type="NCBI Taxonomy" id="118118"/>
    <lineage>
        <taxon>Bacteria</taxon>
        <taxon>Pseudomonadati</taxon>
        <taxon>Pseudomonadota</taxon>
        <taxon>Gammaproteobacteria</taxon>
        <taxon>Enterobacterales</taxon>
        <taxon>Erwiniaceae</taxon>
        <taxon>Buchnera</taxon>
    </lineage>
</organism>